<evidence type="ECO:0000259" key="2">
    <source>
        <dbReference type="Pfam" id="PF03779"/>
    </source>
</evidence>
<accession>A0A1W7A0D9</accession>
<dbReference type="InterPro" id="IPR005530">
    <property type="entry name" value="SPW"/>
</dbReference>
<sequence>MEVAMEWKNERICDVLNLLLGAFLLISPWLLGFAAGAETQNAVICGIIIVALSLAALAAFAEWEEWLNLIVGVWVFVAPWALGFTGSNTWAMGVHVVIGLLVAVIAAIEVWMLHRTPPRLTAGG</sequence>
<keyword evidence="1" id="KW-0812">Transmembrane</keyword>
<proteinExistence type="predicted"/>
<feature type="transmembrane region" description="Helical" evidence="1">
    <location>
        <begin position="66"/>
        <end position="84"/>
    </location>
</feature>
<feature type="transmembrane region" description="Helical" evidence="1">
    <location>
        <begin position="41"/>
        <end position="59"/>
    </location>
</feature>
<keyword evidence="4" id="KW-1185">Reference proteome</keyword>
<dbReference type="Pfam" id="PF03779">
    <property type="entry name" value="SPW"/>
    <property type="match status" value="1"/>
</dbReference>
<keyword evidence="1" id="KW-0472">Membrane</keyword>
<dbReference type="Proteomes" id="UP000194137">
    <property type="component" value="Chromosome"/>
</dbReference>
<feature type="transmembrane region" description="Helical" evidence="1">
    <location>
        <begin position="12"/>
        <end position="35"/>
    </location>
</feature>
<evidence type="ECO:0000313" key="4">
    <source>
        <dbReference type="Proteomes" id="UP000194137"/>
    </source>
</evidence>
<evidence type="ECO:0000313" key="3">
    <source>
        <dbReference type="EMBL" id="ARQ03050.1"/>
    </source>
</evidence>
<protein>
    <recommendedName>
        <fullName evidence="2">SPW repeat-containing integral membrane domain-containing protein</fullName>
    </recommendedName>
</protein>
<feature type="transmembrane region" description="Helical" evidence="1">
    <location>
        <begin position="90"/>
        <end position="111"/>
    </location>
</feature>
<feature type="domain" description="SPW repeat-containing integral membrane" evidence="2">
    <location>
        <begin position="14"/>
        <end position="107"/>
    </location>
</feature>
<reference evidence="3 4" key="1">
    <citation type="submission" date="2017-05" db="EMBL/GenBank/DDBJ databases">
        <title>Full genome sequence of Pseudorhodoplanes sinuspersici.</title>
        <authorList>
            <person name="Dastgheib S.M.M."/>
            <person name="Shavandi M."/>
            <person name="Tirandaz H."/>
        </authorList>
    </citation>
    <scope>NUCLEOTIDE SEQUENCE [LARGE SCALE GENOMIC DNA]</scope>
    <source>
        <strain evidence="3 4">RIPI110</strain>
    </source>
</reference>
<evidence type="ECO:0000256" key="1">
    <source>
        <dbReference type="SAM" id="Phobius"/>
    </source>
</evidence>
<name>A0A1W7A0D9_9HYPH</name>
<gene>
    <name evidence="3" type="ORF">CAK95_18595</name>
</gene>
<dbReference type="STRING" id="1235591.CAK95_18595"/>
<keyword evidence="1" id="KW-1133">Transmembrane helix</keyword>
<dbReference type="AlphaFoldDB" id="A0A1W7A0D9"/>
<dbReference type="KEGG" id="psin:CAK95_18595"/>
<dbReference type="EMBL" id="CP021112">
    <property type="protein sequence ID" value="ARQ03050.1"/>
    <property type="molecule type" value="Genomic_DNA"/>
</dbReference>
<organism evidence="3 4">
    <name type="scientific">Pseudorhodoplanes sinuspersici</name>
    <dbReference type="NCBI Taxonomy" id="1235591"/>
    <lineage>
        <taxon>Bacteria</taxon>
        <taxon>Pseudomonadati</taxon>
        <taxon>Pseudomonadota</taxon>
        <taxon>Alphaproteobacteria</taxon>
        <taxon>Hyphomicrobiales</taxon>
        <taxon>Pseudorhodoplanes</taxon>
    </lineage>
</organism>